<feature type="domain" description="CdaR GGDEF-like" evidence="3">
    <location>
        <begin position="311"/>
        <end position="434"/>
    </location>
</feature>
<dbReference type="Proteomes" id="UP000019225">
    <property type="component" value="Chromosome"/>
</dbReference>
<accession>W5W9X8</accession>
<evidence type="ECO:0000313" key="5">
    <source>
        <dbReference type="Proteomes" id="UP000019225"/>
    </source>
</evidence>
<sequence length="565" mass="59812">MVLTPVPGKPHTSLARVLEDLGEVLLESIADGRNARQLLGGVVIHDPLDESELPARAVVLGVGVHDPDEVVRLLHELGGCGAAALVVRAPFASTPQIRQAATTSGVALLGLARGASWTQVAAMLRTLLAEEDVGDVSPQTLGGMPSGDLFALANAVAALLDAPVTIEDRSSRVLAFSGRQDEADQSRVETILGRQVPERFTRALQRNGVFERLYRDNVPVYVEPESQGTEGVMPRVAHAVRAGDEVLGSIWAAVHGPLTEERTQAFVDASKLVALHMLRLRAGADVERRLRADLVSTALEGGAAAPEAIARLGLLGQPAIVLAMGLLGGSTGEPSPEEDLRRIADRQRIADALAMHLSAVQPRSAVALVGEFAYGIVPMPGNQADCGDRSLRIASTFLERTGQRVAAAIGIGPLALDGSGLRRSREGADRALRVLLTNGGPRRVATVEEVHIDALMLELTDLAAARGDLVAGPVARLLDYDTQHQSQLVHTLRCWLDAFGDVVAASAMAFVHPNTFRYRLRRVAEVGEMDLTNPGERFAAMVQLRLLAGGMAPAAGARPAARNEG</sequence>
<name>W5W9X8_9PSEU</name>
<proteinExistence type="inferred from homology"/>
<evidence type="ECO:0000259" key="3">
    <source>
        <dbReference type="Pfam" id="PF17853"/>
    </source>
</evidence>
<comment type="similarity">
    <text evidence="1">Belongs to the CdaR family.</text>
</comment>
<dbReference type="PATRIC" id="fig|1449976.3.peg.4009"/>
<dbReference type="eggNOG" id="COG2508">
    <property type="taxonomic scope" value="Bacteria"/>
</dbReference>
<dbReference type="InterPro" id="IPR051448">
    <property type="entry name" value="CdaR-like_regulators"/>
</dbReference>
<protein>
    <recommendedName>
        <fullName evidence="6">PucR family transcription regulator</fullName>
    </recommendedName>
</protein>
<organism evidence="4 5">
    <name type="scientific">Kutzneria albida DSM 43870</name>
    <dbReference type="NCBI Taxonomy" id="1449976"/>
    <lineage>
        <taxon>Bacteria</taxon>
        <taxon>Bacillati</taxon>
        <taxon>Actinomycetota</taxon>
        <taxon>Actinomycetes</taxon>
        <taxon>Pseudonocardiales</taxon>
        <taxon>Pseudonocardiaceae</taxon>
        <taxon>Kutzneria</taxon>
    </lineage>
</organism>
<dbReference type="HOGENOM" id="CLU_017436_7_1_11"/>
<reference evidence="4 5" key="1">
    <citation type="journal article" date="2014" name="BMC Genomics">
        <title>Complete genome sequence of producer of the glycopeptide antibiotic Aculeximycin Kutzneria albida DSM 43870T, a representative of minor genus of Pseudonocardiaceae.</title>
        <authorList>
            <person name="Rebets Y."/>
            <person name="Tokovenko B."/>
            <person name="Lushchyk I."/>
            <person name="Ruckert C."/>
            <person name="Zaburannyi N."/>
            <person name="Bechthold A."/>
            <person name="Kalinowski J."/>
            <person name="Luzhetskyy A."/>
        </authorList>
    </citation>
    <scope>NUCLEOTIDE SEQUENCE [LARGE SCALE GENOMIC DNA]</scope>
    <source>
        <strain evidence="4">DSM 43870</strain>
    </source>
</reference>
<evidence type="ECO:0000259" key="2">
    <source>
        <dbReference type="Pfam" id="PF13556"/>
    </source>
</evidence>
<dbReference type="AlphaFoldDB" id="W5W9X8"/>
<dbReference type="InterPro" id="IPR041522">
    <property type="entry name" value="CdaR_GGDEF"/>
</dbReference>
<dbReference type="Gene3D" id="1.10.10.2840">
    <property type="entry name" value="PucR C-terminal helix-turn-helix domain"/>
    <property type="match status" value="1"/>
</dbReference>
<dbReference type="PANTHER" id="PTHR33744:SF17">
    <property type="entry name" value="CONSERVED PROTEIN"/>
    <property type="match status" value="1"/>
</dbReference>
<evidence type="ECO:0000256" key="1">
    <source>
        <dbReference type="ARBA" id="ARBA00006754"/>
    </source>
</evidence>
<dbReference type="Pfam" id="PF13556">
    <property type="entry name" value="HTH_30"/>
    <property type="match status" value="1"/>
</dbReference>
<dbReference type="EMBL" id="CP007155">
    <property type="protein sequence ID" value="AHH97341.1"/>
    <property type="molecule type" value="Genomic_DNA"/>
</dbReference>
<dbReference type="InterPro" id="IPR042070">
    <property type="entry name" value="PucR_C-HTH_sf"/>
</dbReference>
<gene>
    <name evidence="4" type="ORF">KALB_3977</name>
</gene>
<dbReference type="Pfam" id="PF17853">
    <property type="entry name" value="GGDEF_2"/>
    <property type="match status" value="1"/>
</dbReference>
<dbReference type="STRING" id="1449976.KALB_3977"/>
<evidence type="ECO:0000313" key="4">
    <source>
        <dbReference type="EMBL" id="AHH97341.1"/>
    </source>
</evidence>
<keyword evidence="5" id="KW-1185">Reference proteome</keyword>
<dbReference type="KEGG" id="kal:KALB_3977"/>
<evidence type="ECO:0008006" key="6">
    <source>
        <dbReference type="Google" id="ProtNLM"/>
    </source>
</evidence>
<dbReference type="PANTHER" id="PTHR33744">
    <property type="entry name" value="CARBOHYDRATE DIACID REGULATOR"/>
    <property type="match status" value="1"/>
</dbReference>
<feature type="domain" description="PucR C-terminal helix-turn-helix" evidence="2">
    <location>
        <begin position="488"/>
        <end position="545"/>
    </location>
</feature>
<dbReference type="InterPro" id="IPR025736">
    <property type="entry name" value="PucR_C-HTH_dom"/>
</dbReference>